<dbReference type="PANTHER" id="PTHR32379">
    <property type="entry name" value="GUANIDINOACETATE N-METHYLTRANSFERASE"/>
    <property type="match status" value="1"/>
</dbReference>
<evidence type="ECO:0000313" key="4">
    <source>
        <dbReference type="EMBL" id="KAE9324283.1"/>
    </source>
</evidence>
<dbReference type="AlphaFoldDB" id="A0A6A3L5H5"/>
<name>A0A6A3L5H5_9STRA</name>
<evidence type="ECO:0000313" key="5">
    <source>
        <dbReference type="Proteomes" id="UP000429607"/>
    </source>
</evidence>
<organism evidence="3 5">
    <name type="scientific">Phytophthora rubi</name>
    <dbReference type="NCBI Taxonomy" id="129364"/>
    <lineage>
        <taxon>Eukaryota</taxon>
        <taxon>Sar</taxon>
        <taxon>Stramenopiles</taxon>
        <taxon>Oomycota</taxon>
        <taxon>Peronosporomycetes</taxon>
        <taxon>Peronosporales</taxon>
        <taxon>Peronosporaceae</taxon>
        <taxon>Phytophthora</taxon>
    </lineage>
</organism>
<dbReference type="GO" id="GO:0006601">
    <property type="term" value="P:creatine biosynthetic process"/>
    <property type="evidence" value="ECO:0007669"/>
    <property type="project" value="TreeGrafter"/>
</dbReference>
<dbReference type="SUPFAM" id="SSF53335">
    <property type="entry name" value="S-adenosyl-L-methionine-dependent methyltransferases"/>
    <property type="match status" value="1"/>
</dbReference>
<evidence type="ECO:0000256" key="1">
    <source>
        <dbReference type="SAM" id="MobiDB-lite"/>
    </source>
</evidence>
<dbReference type="Gene3D" id="3.40.50.150">
    <property type="entry name" value="Vaccinia Virus protein VP39"/>
    <property type="match status" value="1"/>
</dbReference>
<dbReference type="Proteomes" id="UP000434957">
    <property type="component" value="Unassembled WGS sequence"/>
</dbReference>
<accession>A0A6A3L5H5</accession>
<gene>
    <name evidence="3" type="ORF">PR001_g16001</name>
    <name evidence="2" type="ORF">PR002_g16396</name>
    <name evidence="4" type="ORF">PR003_g16771</name>
</gene>
<dbReference type="GO" id="GO:0005634">
    <property type="term" value="C:nucleus"/>
    <property type="evidence" value="ECO:0007669"/>
    <property type="project" value="TreeGrafter"/>
</dbReference>
<evidence type="ECO:0000313" key="3">
    <source>
        <dbReference type="EMBL" id="KAE9011104.1"/>
    </source>
</evidence>
<dbReference type="Proteomes" id="UP000429607">
    <property type="component" value="Unassembled WGS sequence"/>
</dbReference>
<reference evidence="5 7" key="1">
    <citation type="submission" date="2018-09" db="EMBL/GenBank/DDBJ databases">
        <title>Genomic investigation of the strawberry pathogen Phytophthora fragariae indicates pathogenicity is determined by transcriptional variation in three key races.</title>
        <authorList>
            <person name="Adams T.M."/>
            <person name="Armitage A.D."/>
            <person name="Sobczyk M.K."/>
            <person name="Bates H.J."/>
            <person name="Dunwell J.M."/>
            <person name="Nellist C.F."/>
            <person name="Harrison R.J."/>
        </authorList>
    </citation>
    <scope>NUCLEOTIDE SEQUENCE [LARGE SCALE GENOMIC DNA]</scope>
    <source>
        <strain evidence="3 5">SCRP249</strain>
        <strain evidence="2 7">SCRP324</strain>
        <strain evidence="4 6">SCRP333</strain>
    </source>
</reference>
<evidence type="ECO:0008006" key="8">
    <source>
        <dbReference type="Google" id="ProtNLM"/>
    </source>
</evidence>
<dbReference type="InterPro" id="IPR051038">
    <property type="entry name" value="RMT2/GAMT_Mtase"/>
</dbReference>
<dbReference type="OrthoDB" id="19014at2759"/>
<evidence type="ECO:0000313" key="2">
    <source>
        <dbReference type="EMBL" id="KAE9006795.1"/>
    </source>
</evidence>
<dbReference type="EMBL" id="QXFT01001245">
    <property type="protein sequence ID" value="KAE9324283.1"/>
    <property type="molecule type" value="Genomic_DNA"/>
</dbReference>
<keyword evidence="6" id="KW-1185">Reference proteome</keyword>
<feature type="compositionally biased region" description="Basic and acidic residues" evidence="1">
    <location>
        <begin position="305"/>
        <end position="325"/>
    </location>
</feature>
<dbReference type="CDD" id="cd02440">
    <property type="entry name" value="AdoMet_MTases"/>
    <property type="match status" value="1"/>
</dbReference>
<evidence type="ECO:0000313" key="6">
    <source>
        <dbReference type="Proteomes" id="UP000434957"/>
    </source>
</evidence>
<proteinExistence type="predicted"/>
<dbReference type="PANTHER" id="PTHR32379:SF1">
    <property type="entry name" value="GUANIDINOACETATE N-METHYLTRANSFERASE"/>
    <property type="match status" value="1"/>
</dbReference>
<protein>
    <recommendedName>
        <fullName evidence="8">Methyltransferase domain-containing protein</fullName>
    </recommendedName>
</protein>
<dbReference type="GO" id="GO:0005737">
    <property type="term" value="C:cytoplasm"/>
    <property type="evidence" value="ECO:0007669"/>
    <property type="project" value="TreeGrafter"/>
</dbReference>
<dbReference type="Proteomes" id="UP000435112">
    <property type="component" value="Unassembled WGS sequence"/>
</dbReference>
<dbReference type="EMBL" id="QXFU01001249">
    <property type="protein sequence ID" value="KAE9006795.1"/>
    <property type="molecule type" value="Genomic_DNA"/>
</dbReference>
<feature type="region of interest" description="Disordered" evidence="1">
    <location>
        <begin position="276"/>
        <end position="341"/>
    </location>
</feature>
<sequence length="341" mass="37831">MTTTEGNVHGLDELGQEVLWSSRGQQVMMQWEKQYMELCVDALAIQPSDRVLEIGFGLAYSASHIQTFRPRSHTVIECDRETLQRAQQFAAAHRGVEIVAGTWQQQLQTLGQFDCIFFDDYPLPELESGHLPTSEGVGGGRRSRWHEFLDVALEHCANGARVSGYLAREVDLQRPGCRVAVTTVQVGVPENCNYFPHKAALVPVITVVDSLVAARGAGAGVDSLAFLPRASKKFKRAFENASRAGLAQPAIFPRERGQIAEIRDFLLAHEMAELSHEQSDSFGDEDDEDGAMNNEAASMDLSPYEDGKNSRRSSHYNDEQSRREFLSTLRSRAAASKQKFG</sequence>
<evidence type="ECO:0000313" key="7">
    <source>
        <dbReference type="Proteomes" id="UP000435112"/>
    </source>
</evidence>
<comment type="caution">
    <text evidence="3">The sequence shown here is derived from an EMBL/GenBank/DDBJ whole genome shotgun (WGS) entry which is preliminary data.</text>
</comment>
<dbReference type="EMBL" id="QXFV01001237">
    <property type="protein sequence ID" value="KAE9011104.1"/>
    <property type="molecule type" value="Genomic_DNA"/>
</dbReference>
<dbReference type="InterPro" id="IPR029063">
    <property type="entry name" value="SAM-dependent_MTases_sf"/>
</dbReference>
<dbReference type="GO" id="GO:0030731">
    <property type="term" value="F:guanidinoacetate N-methyltransferase activity"/>
    <property type="evidence" value="ECO:0007669"/>
    <property type="project" value="TreeGrafter"/>
</dbReference>